<sequence length="602" mass="66252">MKIKYYILLIILSFGNNFLFAQHENDNWLFGNNKWKFDNASPNGFIHTTNLSSNVGLQGSIIRYVSSVVSDKNTGELLFYSDGYKIYNKNGMVMTNGNNLFGTSPVYQYDYYGNPSDQSSIIVPDPNSTLLYYVFYINGDRDMRDQDFLSTPNPTTNYGLRYAIVDMSLDGGLGAVTSKNNILFTNSTTNALTSTIASDGNSYWIVTANNANFLSYKLDSNGLNTTPISSSANKYGNFLKISPDGKKLLTRVNAISTGGVFLSNFNNATGIVSNQINIVPNYYYFDSNNIPNSAEFSSDSNIIYFTAGESFLCCGVQKSGIIMYNISTAALIGYSNSTQSYTYPLESGSRTASMQRSIDGKIYLIQNTKAIDTNGYGYRIVSFGYTPNNNGSSISYNWSVINNPNTWNPSINPLSYITPQQGTKNGFSFPQLIPNLNPCPDNQHINYQITISQNFQAGQSITASSTIVDGLIVNYKAGNNVILLPGFHVKATESSLFRAYIGPCDGIITNFAKNSSTSTNYPSNETKISLLDLKVFPNPASTFININSGNEKITSWELFDISGRSVLKGSSTQINVQSLPKATYLLNININNKTTTKKVIVK</sequence>
<dbReference type="InterPro" id="IPR055015">
    <property type="entry name" value="GCX_COOH"/>
</dbReference>
<gene>
    <name evidence="4" type="ORF">NCTC13532_02551</name>
</gene>
<name>A0A381FKA4_9FLAO</name>
<dbReference type="NCBIfam" id="NF045639">
    <property type="entry name" value="GCX_COOH"/>
    <property type="match status" value="1"/>
</dbReference>
<organism evidence="4 5">
    <name type="scientific">Chryseobacterium indoltheticum</name>
    <dbReference type="NCBI Taxonomy" id="254"/>
    <lineage>
        <taxon>Bacteria</taxon>
        <taxon>Pseudomonadati</taxon>
        <taxon>Bacteroidota</taxon>
        <taxon>Flavobacteriia</taxon>
        <taxon>Flavobacteriales</taxon>
        <taxon>Weeksellaceae</taxon>
        <taxon>Chryseobacterium group</taxon>
        <taxon>Chryseobacterium</taxon>
    </lineage>
</organism>
<evidence type="ECO:0000313" key="4">
    <source>
        <dbReference type="EMBL" id="SUX46991.1"/>
    </source>
</evidence>
<accession>A0A381FKA4</accession>
<dbReference type="InterPro" id="IPR026444">
    <property type="entry name" value="Secre_tail"/>
</dbReference>
<keyword evidence="1 2" id="KW-0732">Signal</keyword>
<proteinExistence type="predicted"/>
<evidence type="ECO:0000256" key="1">
    <source>
        <dbReference type="ARBA" id="ARBA00022729"/>
    </source>
</evidence>
<evidence type="ECO:0000256" key="2">
    <source>
        <dbReference type="SAM" id="SignalP"/>
    </source>
</evidence>
<dbReference type="EMBL" id="UFVR01000004">
    <property type="protein sequence ID" value="SUX46991.1"/>
    <property type="molecule type" value="Genomic_DNA"/>
</dbReference>
<dbReference type="Proteomes" id="UP000254282">
    <property type="component" value="Unassembled WGS sequence"/>
</dbReference>
<dbReference type="NCBIfam" id="TIGR04183">
    <property type="entry name" value="Por_Secre_tail"/>
    <property type="match status" value="1"/>
</dbReference>
<evidence type="ECO:0000313" key="5">
    <source>
        <dbReference type="Proteomes" id="UP000254282"/>
    </source>
</evidence>
<dbReference type="Pfam" id="PF18962">
    <property type="entry name" value="Por_Secre_tail"/>
    <property type="match status" value="1"/>
</dbReference>
<dbReference type="SUPFAM" id="SSF69304">
    <property type="entry name" value="Tricorn protease N-terminal domain"/>
    <property type="match status" value="1"/>
</dbReference>
<reference evidence="4 5" key="1">
    <citation type="submission" date="2018-06" db="EMBL/GenBank/DDBJ databases">
        <authorList>
            <consortium name="Pathogen Informatics"/>
            <person name="Doyle S."/>
        </authorList>
    </citation>
    <scope>NUCLEOTIDE SEQUENCE [LARGE SCALE GENOMIC DNA]</scope>
    <source>
        <strain evidence="4 5">NCTC13532</strain>
    </source>
</reference>
<feature type="chain" id="PRO_5016955210" evidence="2">
    <location>
        <begin position="22"/>
        <end position="602"/>
    </location>
</feature>
<protein>
    <submittedName>
        <fullName evidence="4">Por secretion system C-terminal sorting domain</fullName>
    </submittedName>
</protein>
<evidence type="ECO:0000259" key="3">
    <source>
        <dbReference type="Pfam" id="PF18962"/>
    </source>
</evidence>
<dbReference type="AlphaFoldDB" id="A0A381FKA4"/>
<feature type="domain" description="Secretion system C-terminal sorting" evidence="3">
    <location>
        <begin position="535"/>
        <end position="601"/>
    </location>
</feature>
<feature type="signal peptide" evidence="2">
    <location>
        <begin position="1"/>
        <end position="21"/>
    </location>
</feature>